<dbReference type="GO" id="GO:0005198">
    <property type="term" value="F:structural molecule activity"/>
    <property type="evidence" value="ECO:0007669"/>
    <property type="project" value="InterPro"/>
</dbReference>
<evidence type="ECO:0000313" key="2">
    <source>
        <dbReference type="EMBL" id="BAO20604.1"/>
    </source>
</evidence>
<dbReference type="OrthoDB" id="1524at10239"/>
<dbReference type="KEGG" id="vg:17825047"/>
<keyword evidence="3" id="KW-1185">Reference proteome</keyword>
<protein>
    <submittedName>
        <fullName evidence="2">Putative portal protein</fullName>
    </submittedName>
</protein>
<dbReference type="RefSeq" id="YP_008873180.1">
    <property type="nucleotide sequence ID" value="NC_023006.1"/>
</dbReference>
<sequence length="538" mass="59953">MNSWKLAQEARAREAKATKSRSGVPLISPTEKPAPAGVRMSMRNRAQARMFAAAKTDRTTAEWGGSPLSADEIISRNQVILVARSREQCANNDYGRSFLRQCRQNIVGPQGITMQAQAKTNGGKMDRAANEALENGWWDWSQRENCDVTGKRSWREIQKSVITSAGKDGEFIVRLVTGADGGKYGLALQVLDPQRCPVDLNQDRDGSGTFIRQGIRFNRYGKPLGYLFRTLDESEANFWTGGKKYVEIPAEEIVHGFLEDMVGQKRGLPWMATALYRMRQMAAMEQAAIVNARVGANKLGFITWKDGMGPEYDEDEEIVIDSEPGEFNVLPAGAEIHETSPQYPSNEYAPFVKQALRSMAAGFGVLYNNLASDLEGVNFSSIRQGTLDEREHWKDLQEWLIESLVQPIFNAWLPRALLLGQLTSNGKPLRAERIDRYRNAVSWQARRWQWIDPRADVQSAVDSKNNMLTSPSTIIREQGKDPQAVWAESARDVAAMIEAYVAEGIDKATATELVMLSMGRQPPKPAPAPSEKPANENA</sequence>
<dbReference type="GeneID" id="17825047"/>
<evidence type="ECO:0000313" key="3">
    <source>
        <dbReference type="Proteomes" id="UP000201835"/>
    </source>
</evidence>
<dbReference type="Pfam" id="PF05136">
    <property type="entry name" value="Phage_portal_2"/>
    <property type="match status" value="1"/>
</dbReference>
<organism evidence="2 3">
    <name type="scientific">Pseudomonas phage PPpW-3</name>
    <dbReference type="NCBI Taxonomy" id="1279082"/>
    <lineage>
        <taxon>Viruses</taxon>
        <taxon>Duplodnaviria</taxon>
        <taxon>Heunggongvirae</taxon>
        <taxon>Uroviricota</taxon>
        <taxon>Caudoviricetes</taxon>
        <taxon>Hiroshimavirus</taxon>
        <taxon>Hiroshimavirus PPpW3</taxon>
    </lineage>
</organism>
<proteinExistence type="predicted"/>
<dbReference type="Proteomes" id="UP000201835">
    <property type="component" value="Segment"/>
</dbReference>
<dbReference type="GO" id="GO:0019068">
    <property type="term" value="P:virion assembly"/>
    <property type="evidence" value="ECO:0007669"/>
    <property type="project" value="InterPro"/>
</dbReference>
<dbReference type="EMBL" id="AB775548">
    <property type="protein sequence ID" value="BAO20604.1"/>
    <property type="molecule type" value="Genomic_DNA"/>
</dbReference>
<dbReference type="InterPro" id="IPR006429">
    <property type="entry name" value="Phage_lambda_portal"/>
</dbReference>
<evidence type="ECO:0000256" key="1">
    <source>
        <dbReference type="SAM" id="MobiDB-lite"/>
    </source>
</evidence>
<feature type="region of interest" description="Disordered" evidence="1">
    <location>
        <begin position="519"/>
        <end position="538"/>
    </location>
</feature>
<feature type="region of interest" description="Disordered" evidence="1">
    <location>
        <begin position="11"/>
        <end position="36"/>
    </location>
</feature>
<dbReference type="NCBIfam" id="TIGR01539">
    <property type="entry name" value="portal_lambda"/>
    <property type="match status" value="1"/>
</dbReference>
<accession>V5YTM3</accession>
<name>V5YTM3_9CAUD</name>
<reference evidence="2 3" key="1">
    <citation type="journal article" date="2015" name="J Appl Environ Microbiol">
        <title>Complete Genome Sequence Analysis of Two Pseudomonas plecoglossicida Phages, Potential Therapeutic Agents.</title>
        <authorList>
            <person name="Kawato Y."/>
            <person name="Yasuike M."/>
            <person name="Nakamura Y."/>
            <person name="Shigenobu Y."/>
            <person name="Fujiwara A."/>
            <person name="Sano M."/>
            <person name="Nakai T."/>
        </authorList>
    </citation>
    <scope>NUCLEOTIDE SEQUENCE [LARGE SCALE GENOMIC DNA]</scope>
</reference>